<dbReference type="InterPro" id="IPR010998">
    <property type="entry name" value="Integrase_recombinase_N"/>
</dbReference>
<feature type="domain" description="Core-binding (CB)" evidence="4">
    <location>
        <begin position="10"/>
        <end position="94"/>
    </location>
</feature>
<dbReference type="EMBL" id="FOVH01000009">
    <property type="protein sequence ID" value="SFO73903.1"/>
    <property type="molecule type" value="Genomic_DNA"/>
</dbReference>
<keyword evidence="6" id="KW-1185">Reference proteome</keyword>
<proteinExistence type="predicted"/>
<sequence>MDRKLDDLAPGIRFEVEQWLRTLRDGGPRSQPRSADTVWAYLQAIRPALLTWSDRYDHLREVTRDDILAVIDALTGAERRHTLSVFRSLFRHCKKNRTVFRDPAARLRIGEQPRKLITPLADEEIDEVVSAATSPRDRLVLALAAIHAARSKAIRELRLDDIDLGNRRLTVAGRTRPLDDLTHELLLAWLAYRRTRWPSTANSHLIISQQTAMETGPASKVHLTDAFRGQTATLERLRVQRQLDEALAQGPDRLHLATIFGLAPKTAIRYAENARTLLAATAEEQDPASRSEPKGRNRP</sequence>
<keyword evidence="1 3" id="KW-0238">DNA-binding</keyword>
<dbReference type="GO" id="GO:0015074">
    <property type="term" value="P:DNA integration"/>
    <property type="evidence" value="ECO:0007669"/>
    <property type="project" value="InterPro"/>
</dbReference>
<dbReference type="InParanoid" id="A0A1I5JMY0"/>
<keyword evidence="2" id="KW-0233">DNA recombination</keyword>
<dbReference type="InterPro" id="IPR011010">
    <property type="entry name" value="DNA_brk_join_enz"/>
</dbReference>
<dbReference type="GO" id="GO:0006310">
    <property type="term" value="P:DNA recombination"/>
    <property type="evidence" value="ECO:0007669"/>
    <property type="project" value="UniProtKB-KW"/>
</dbReference>
<dbReference type="STRING" id="1993.SAMN04489713_10964"/>
<dbReference type="InterPro" id="IPR013762">
    <property type="entry name" value="Integrase-like_cat_sf"/>
</dbReference>
<dbReference type="SUPFAM" id="SSF56349">
    <property type="entry name" value="DNA breaking-rejoining enzymes"/>
    <property type="match status" value="1"/>
</dbReference>
<evidence type="ECO:0000313" key="5">
    <source>
        <dbReference type="EMBL" id="SFO73903.1"/>
    </source>
</evidence>
<evidence type="ECO:0000256" key="1">
    <source>
        <dbReference type="ARBA" id="ARBA00023125"/>
    </source>
</evidence>
<dbReference type="Gene3D" id="1.10.443.10">
    <property type="entry name" value="Intergrase catalytic core"/>
    <property type="match status" value="1"/>
</dbReference>
<dbReference type="Proteomes" id="UP000183413">
    <property type="component" value="Unassembled WGS sequence"/>
</dbReference>
<dbReference type="eggNOG" id="COG4974">
    <property type="taxonomic scope" value="Bacteria"/>
</dbReference>
<evidence type="ECO:0000313" key="6">
    <source>
        <dbReference type="Proteomes" id="UP000183413"/>
    </source>
</evidence>
<protein>
    <recommendedName>
        <fullName evidence="4">Core-binding (CB) domain-containing protein</fullName>
    </recommendedName>
</protein>
<evidence type="ECO:0000256" key="2">
    <source>
        <dbReference type="ARBA" id="ARBA00023172"/>
    </source>
</evidence>
<name>A0A1I5JMY0_9ACTN</name>
<organism evidence="5 6">
    <name type="scientific">Actinomadura madurae</name>
    <dbReference type="NCBI Taxonomy" id="1993"/>
    <lineage>
        <taxon>Bacteria</taxon>
        <taxon>Bacillati</taxon>
        <taxon>Actinomycetota</taxon>
        <taxon>Actinomycetes</taxon>
        <taxon>Streptosporangiales</taxon>
        <taxon>Thermomonosporaceae</taxon>
        <taxon>Actinomadura</taxon>
    </lineage>
</organism>
<dbReference type="PROSITE" id="PS51900">
    <property type="entry name" value="CB"/>
    <property type="match status" value="1"/>
</dbReference>
<dbReference type="Gene3D" id="1.10.150.130">
    <property type="match status" value="1"/>
</dbReference>
<gene>
    <name evidence="5" type="ORF">SAMN04489713_10964</name>
</gene>
<evidence type="ECO:0000256" key="3">
    <source>
        <dbReference type="PROSITE-ProRule" id="PRU01248"/>
    </source>
</evidence>
<reference evidence="5 6" key="1">
    <citation type="submission" date="2016-10" db="EMBL/GenBank/DDBJ databases">
        <authorList>
            <person name="de Groot N.N."/>
        </authorList>
    </citation>
    <scope>NUCLEOTIDE SEQUENCE [LARGE SCALE GENOMIC DNA]</scope>
    <source>
        <strain evidence="5 6">DSM 43067</strain>
    </source>
</reference>
<dbReference type="AlphaFoldDB" id="A0A1I5JMY0"/>
<dbReference type="GO" id="GO:0003677">
    <property type="term" value="F:DNA binding"/>
    <property type="evidence" value="ECO:0007669"/>
    <property type="project" value="UniProtKB-UniRule"/>
</dbReference>
<dbReference type="InterPro" id="IPR044068">
    <property type="entry name" value="CB"/>
</dbReference>
<accession>A0A1I5JMY0</accession>
<evidence type="ECO:0000259" key="4">
    <source>
        <dbReference type="PROSITE" id="PS51900"/>
    </source>
</evidence>